<organism evidence="7 8">
    <name type="scientific">Aromatoleum diolicum</name>
    <dbReference type="NCBI Taxonomy" id="75796"/>
    <lineage>
        <taxon>Bacteria</taxon>
        <taxon>Pseudomonadati</taxon>
        <taxon>Pseudomonadota</taxon>
        <taxon>Betaproteobacteria</taxon>
        <taxon>Rhodocyclales</taxon>
        <taxon>Rhodocyclaceae</taxon>
        <taxon>Aromatoleum</taxon>
    </lineage>
</organism>
<feature type="transmembrane region" description="Helical" evidence="6">
    <location>
        <begin position="485"/>
        <end position="508"/>
    </location>
</feature>
<dbReference type="Gene3D" id="1.20.1080.10">
    <property type="entry name" value="Glycerol uptake facilitator protein"/>
    <property type="match status" value="1"/>
</dbReference>
<feature type="region of interest" description="Disordered" evidence="5">
    <location>
        <begin position="660"/>
        <end position="687"/>
    </location>
</feature>
<evidence type="ECO:0000256" key="2">
    <source>
        <dbReference type="ARBA" id="ARBA00022692"/>
    </source>
</evidence>
<keyword evidence="3 6" id="KW-1133">Transmembrane helix</keyword>
<dbReference type="PIRSF" id="PIRSF015380">
    <property type="entry name" value="Site-sp_rcmb"/>
    <property type="match status" value="1"/>
</dbReference>
<evidence type="ECO:0000313" key="8">
    <source>
        <dbReference type="Proteomes" id="UP000648984"/>
    </source>
</evidence>
<evidence type="ECO:0000256" key="1">
    <source>
        <dbReference type="ARBA" id="ARBA00004141"/>
    </source>
</evidence>
<dbReference type="RefSeq" id="WP_169261442.1">
    <property type="nucleotide sequence ID" value="NZ_WTVQ01000029.1"/>
</dbReference>
<evidence type="ECO:0000256" key="6">
    <source>
        <dbReference type="SAM" id="Phobius"/>
    </source>
</evidence>
<accession>A0ABX1QH36</accession>
<protein>
    <submittedName>
        <fullName evidence="7">Preprotein translocase subunit TatB</fullName>
    </submittedName>
</protein>
<evidence type="ECO:0000256" key="5">
    <source>
        <dbReference type="SAM" id="MobiDB-lite"/>
    </source>
</evidence>
<dbReference type="EMBL" id="WTVQ01000029">
    <property type="protein sequence ID" value="NMG76301.1"/>
    <property type="molecule type" value="Genomic_DNA"/>
</dbReference>
<keyword evidence="4 6" id="KW-0472">Membrane</keyword>
<feature type="transmembrane region" description="Helical" evidence="6">
    <location>
        <begin position="439"/>
        <end position="465"/>
    </location>
</feature>
<reference evidence="7 8" key="1">
    <citation type="submission" date="2019-12" db="EMBL/GenBank/DDBJ databases">
        <title>Comparative genomics gives insights into the taxonomy of the Azoarcus-Aromatoleum group and reveals separate origins of nif in the plant-associated Azoarcus and non-plant-associated Aromatoleum sub-groups.</title>
        <authorList>
            <person name="Lafos M."/>
            <person name="Maluk M."/>
            <person name="Batista M."/>
            <person name="Junghare M."/>
            <person name="Carmona M."/>
            <person name="Faoro H."/>
            <person name="Cruz L.M."/>
            <person name="Battistoni F."/>
            <person name="De Souza E."/>
            <person name="Pedrosa F."/>
            <person name="Chen W.-M."/>
            <person name="Poole P.S."/>
            <person name="Dixon R.A."/>
            <person name="James E.K."/>
        </authorList>
    </citation>
    <scope>NUCLEOTIDE SEQUENCE [LARGE SCALE GENOMIC DNA]</scope>
    <source>
        <strain evidence="7 8">22Lin</strain>
    </source>
</reference>
<feature type="transmembrane region" description="Helical" evidence="6">
    <location>
        <begin position="342"/>
        <end position="362"/>
    </location>
</feature>
<dbReference type="Pfam" id="PF10136">
    <property type="entry name" value="SpecificRecomb"/>
    <property type="match status" value="1"/>
</dbReference>
<feature type="transmembrane region" description="Helical" evidence="6">
    <location>
        <begin position="601"/>
        <end position="628"/>
    </location>
</feature>
<proteinExistence type="predicted"/>
<comment type="subcellular location">
    <subcellularLocation>
        <location evidence="1">Membrane</location>
        <topology evidence="1">Multi-pass membrane protein</topology>
    </subcellularLocation>
</comment>
<feature type="transmembrane region" description="Helical" evidence="6">
    <location>
        <begin position="374"/>
        <end position="395"/>
    </location>
</feature>
<keyword evidence="2 6" id="KW-0812">Transmembrane</keyword>
<gene>
    <name evidence="7" type="ORF">GPA25_16190</name>
</gene>
<evidence type="ECO:0000313" key="7">
    <source>
        <dbReference type="EMBL" id="NMG76301.1"/>
    </source>
</evidence>
<dbReference type="Proteomes" id="UP000648984">
    <property type="component" value="Unassembled WGS sequence"/>
</dbReference>
<feature type="transmembrane region" description="Helical" evidence="6">
    <location>
        <begin position="547"/>
        <end position="572"/>
    </location>
</feature>
<name>A0ABX1QH36_9RHOO</name>
<evidence type="ECO:0000256" key="3">
    <source>
        <dbReference type="ARBA" id="ARBA00022989"/>
    </source>
</evidence>
<evidence type="ECO:0000256" key="4">
    <source>
        <dbReference type="ARBA" id="ARBA00023136"/>
    </source>
</evidence>
<dbReference type="InterPro" id="IPR023271">
    <property type="entry name" value="Aquaporin-like"/>
</dbReference>
<comment type="caution">
    <text evidence="7">The sequence shown here is derived from an EMBL/GenBank/DDBJ whole genome shotgun (WGS) entry which is preliminary data.</text>
</comment>
<sequence length="687" mass="76062">MEQLLENFGDANHDELTLWVRLIDHLRPLRASDTERAIGNLRQLSDTLAHRPELRAQLNSAFGRLFRERKQVSLYASSGLLPSTGFFSEIARRIAGRLLPDVIDTAYMKDVLAVLFPRRDDEEWVNAIPDELWQAVLHTLLADEIPAAETDIRTLPQGMAEILEALRVLSYHVSAIGLDPEFIRIDPDLEEHESAFLAQNAELLAYIDHYKNWWASPTELVEDEKHLKVMLDQCEEVVQRVRRRATKLGTSLTLTFKLERLRQHLRRITRLLSLLDGLRRRRMLADVAPQIVLLFKELVRSECRKNRLSDYVGKNVELLSLRMTESASKTGERYITSTRSEYFGILRSAALGGVIIAMMAGFKLVLGRQDFAPLTAALTFCLNYGIGFVLIHVLGGTVATKQPAMTANAIAASIGETRGKGRELENLVELIARTVRSQLAAIIGNVGVAVPLAMVVALCIAASSGNQFVSPDKAKLLLDEIDPTGGALFFAAIAGVCLFLSGLIAGYYDNLSAYGRIPQRLLQLSWARRVFGEARMQRIARYVENNLGALAGNFFFGFLLGGVTALGVLFGLPLDIRHIAFSSAYVGYATVGLDFELGWRMVVLAASGIALIGLTNLAVSFSLTLYVAMRARRITFAQGRTLIGMTLLRFLSRPQDFLLPPSSNKSDDPPQSGPAREEVRSNGAINT</sequence>
<dbReference type="InterPro" id="IPR011385">
    <property type="entry name" value="Site-sp_rcmbase"/>
</dbReference>
<keyword evidence="8" id="KW-1185">Reference proteome</keyword>